<dbReference type="EMBL" id="JAJSOW010000103">
    <property type="protein sequence ID" value="KAI9174979.1"/>
    <property type="molecule type" value="Genomic_DNA"/>
</dbReference>
<dbReference type="Pfam" id="PF13456">
    <property type="entry name" value="RVT_3"/>
    <property type="match status" value="1"/>
</dbReference>
<sequence length="132" mass="14227">MFPDLDFFSIGVAIKDSFGSVLATLSKPFTCTFSLESVEVLALREGLVLATQLGFKVSWAEVNAVNVAAGQPSAHPFNWTRDRFRKGGGVVRGGSGGSCVRPNFSKKPAVRIEGFDCLDRDWRNCSSIPALA</sequence>
<dbReference type="AlphaFoldDB" id="A0AAD5NP84"/>
<accession>A0AAD5NP84</accession>
<dbReference type="GO" id="GO:0004523">
    <property type="term" value="F:RNA-DNA hybrid ribonuclease activity"/>
    <property type="evidence" value="ECO:0007669"/>
    <property type="project" value="InterPro"/>
</dbReference>
<evidence type="ECO:0000259" key="1">
    <source>
        <dbReference type="Pfam" id="PF13456"/>
    </source>
</evidence>
<reference evidence="2" key="2">
    <citation type="submission" date="2023-02" db="EMBL/GenBank/DDBJ databases">
        <authorList>
            <person name="Swenson N.G."/>
            <person name="Wegrzyn J.L."/>
            <person name="Mcevoy S.L."/>
        </authorList>
    </citation>
    <scope>NUCLEOTIDE SEQUENCE</scope>
    <source>
        <strain evidence="2">91603</strain>
        <tissue evidence="2">Leaf</tissue>
    </source>
</reference>
<reference evidence="2" key="1">
    <citation type="journal article" date="2022" name="Plant J.">
        <title>Strategies of tolerance reflected in two North American maple genomes.</title>
        <authorList>
            <person name="McEvoy S.L."/>
            <person name="Sezen U.U."/>
            <person name="Trouern-Trend A."/>
            <person name="McMahon S.M."/>
            <person name="Schaberg P.G."/>
            <person name="Yang J."/>
            <person name="Wegrzyn J.L."/>
            <person name="Swenson N.G."/>
        </authorList>
    </citation>
    <scope>NUCLEOTIDE SEQUENCE</scope>
    <source>
        <strain evidence="2">91603</strain>
    </source>
</reference>
<dbReference type="Proteomes" id="UP001064489">
    <property type="component" value="Chromosome 8"/>
</dbReference>
<evidence type="ECO:0000313" key="3">
    <source>
        <dbReference type="Proteomes" id="UP001064489"/>
    </source>
</evidence>
<name>A0AAD5NP84_ACENE</name>
<dbReference type="GO" id="GO:0003676">
    <property type="term" value="F:nucleic acid binding"/>
    <property type="evidence" value="ECO:0007669"/>
    <property type="project" value="InterPro"/>
</dbReference>
<evidence type="ECO:0000313" key="2">
    <source>
        <dbReference type="EMBL" id="KAI9174979.1"/>
    </source>
</evidence>
<comment type="caution">
    <text evidence="2">The sequence shown here is derived from an EMBL/GenBank/DDBJ whole genome shotgun (WGS) entry which is preliminary data.</text>
</comment>
<organism evidence="2 3">
    <name type="scientific">Acer negundo</name>
    <name type="common">Box elder</name>
    <dbReference type="NCBI Taxonomy" id="4023"/>
    <lineage>
        <taxon>Eukaryota</taxon>
        <taxon>Viridiplantae</taxon>
        <taxon>Streptophyta</taxon>
        <taxon>Embryophyta</taxon>
        <taxon>Tracheophyta</taxon>
        <taxon>Spermatophyta</taxon>
        <taxon>Magnoliopsida</taxon>
        <taxon>eudicotyledons</taxon>
        <taxon>Gunneridae</taxon>
        <taxon>Pentapetalae</taxon>
        <taxon>rosids</taxon>
        <taxon>malvids</taxon>
        <taxon>Sapindales</taxon>
        <taxon>Sapindaceae</taxon>
        <taxon>Hippocastanoideae</taxon>
        <taxon>Acereae</taxon>
        <taxon>Acer</taxon>
    </lineage>
</organism>
<proteinExistence type="predicted"/>
<dbReference type="InterPro" id="IPR002156">
    <property type="entry name" value="RNaseH_domain"/>
</dbReference>
<gene>
    <name evidence="2" type="ORF">LWI28_025603</name>
</gene>
<protein>
    <recommendedName>
        <fullName evidence="1">RNase H type-1 domain-containing protein</fullName>
    </recommendedName>
</protein>
<keyword evidence="3" id="KW-1185">Reference proteome</keyword>
<feature type="domain" description="RNase H type-1" evidence="1">
    <location>
        <begin position="9"/>
        <end position="64"/>
    </location>
</feature>